<protein>
    <recommendedName>
        <fullName evidence="3">inorganic diphosphatase</fullName>
        <ecNumber evidence="3">3.6.1.1</ecNumber>
    </recommendedName>
</protein>
<organism evidence="7">
    <name type="scientific">Mastigamoeba balamuthi</name>
    <name type="common">Phreatamoeba balamuthi</name>
    <dbReference type="NCBI Taxonomy" id="108607"/>
    <lineage>
        <taxon>Eukaryota</taxon>
        <taxon>Amoebozoa</taxon>
        <taxon>Evosea</taxon>
        <taxon>Archamoebae</taxon>
        <taxon>Mastigamoebida</taxon>
        <taxon>Mastigamoebidae</taxon>
        <taxon>Mastigamoeba</taxon>
    </lineage>
</organism>
<evidence type="ECO:0000256" key="2">
    <source>
        <dbReference type="ARBA" id="ARBA00006220"/>
    </source>
</evidence>
<evidence type="ECO:0000256" key="5">
    <source>
        <dbReference type="ARBA" id="ARBA00022801"/>
    </source>
</evidence>
<dbReference type="EC" id="3.6.1.1" evidence="3"/>
<evidence type="ECO:0000313" key="7">
    <source>
        <dbReference type="EMBL" id="AIW52594.1"/>
    </source>
</evidence>
<dbReference type="AlphaFoldDB" id="A0A0B4R3J8"/>
<evidence type="ECO:0000256" key="6">
    <source>
        <dbReference type="ARBA" id="ARBA00022842"/>
    </source>
</evidence>
<evidence type="ECO:0000256" key="1">
    <source>
        <dbReference type="ARBA" id="ARBA00001946"/>
    </source>
</evidence>
<comment type="similarity">
    <text evidence="2">Belongs to the PPase family.</text>
</comment>
<dbReference type="InterPro" id="IPR008162">
    <property type="entry name" value="Pyrophosphatase"/>
</dbReference>
<name>A0A0B4R3J8_MASBA</name>
<evidence type="ECO:0000256" key="4">
    <source>
        <dbReference type="ARBA" id="ARBA00022723"/>
    </source>
</evidence>
<dbReference type="EMBL" id="KJ558424">
    <property type="protein sequence ID" value="AIW52594.1"/>
    <property type="molecule type" value="mRNA"/>
</dbReference>
<dbReference type="GO" id="GO:0000287">
    <property type="term" value="F:magnesium ion binding"/>
    <property type="evidence" value="ECO:0007669"/>
    <property type="project" value="InterPro"/>
</dbReference>
<accession>A0A0B4R3J8</accession>
<keyword evidence="4" id="KW-0479">Metal-binding</keyword>
<dbReference type="SUPFAM" id="SSF50324">
    <property type="entry name" value="Inorganic pyrophosphatase"/>
    <property type="match status" value="1"/>
</dbReference>
<dbReference type="VEuPathDB" id="AmoebaDB:MBAL_004120"/>
<reference evidence="7" key="1">
    <citation type="journal article" date="2015" name="Mol. Biol. Evol.">
        <title>Lateral gene transfer and gene duplication played a key role in the evolution of Mastigamoeba balamuthi hydrogenosomes.</title>
        <authorList>
            <person name="Nyvltova E."/>
            <person name="Stairs C.W."/>
            <person name="Hrdy I."/>
            <person name="Ridl J."/>
            <person name="Mach J."/>
            <person name="Paces J."/>
            <person name="Roger A.J."/>
            <person name="Tachezy J."/>
        </authorList>
    </citation>
    <scope>NUCLEOTIDE SEQUENCE</scope>
</reference>
<dbReference type="PANTHER" id="PTHR10286">
    <property type="entry name" value="INORGANIC PYROPHOSPHATASE"/>
    <property type="match status" value="1"/>
</dbReference>
<dbReference type="NCBIfam" id="NF001886">
    <property type="entry name" value="PRK00642.1"/>
    <property type="match status" value="1"/>
</dbReference>
<dbReference type="GO" id="GO:0006796">
    <property type="term" value="P:phosphate-containing compound metabolic process"/>
    <property type="evidence" value="ECO:0007669"/>
    <property type="project" value="InterPro"/>
</dbReference>
<dbReference type="Gene3D" id="3.90.80.10">
    <property type="entry name" value="Inorganic pyrophosphatase"/>
    <property type="match status" value="1"/>
</dbReference>
<keyword evidence="6" id="KW-0460">Magnesium</keyword>
<dbReference type="InterPro" id="IPR036649">
    <property type="entry name" value="Pyrophosphatase_sf"/>
</dbReference>
<dbReference type="GO" id="GO:0005737">
    <property type="term" value="C:cytoplasm"/>
    <property type="evidence" value="ECO:0007669"/>
    <property type="project" value="InterPro"/>
</dbReference>
<evidence type="ECO:0000256" key="3">
    <source>
        <dbReference type="ARBA" id="ARBA00012146"/>
    </source>
</evidence>
<sequence>MEPSASSRAPQTIEIPVLPKSAGSFRAHPWHGLSIGDKAPTVVTAYIEIVPSDTVKFEMERNTGLLIVDRPQKYSNVLPSMYGLIPQTYCGDRLAKHAGAERGDGEALDVCVLSQRPISHGDFVTPVIPIGGLSIIDKGEADDKIIGYMAQEELYHQWKTLSDAPPSVVERLQHYFLTYKTPPGWKTTSVLRKTYQKDEALEVIHLAMLDYADLIKSHSHAASGGIARPKL</sequence>
<dbReference type="Pfam" id="PF00719">
    <property type="entry name" value="Pyrophosphatase"/>
    <property type="match status" value="1"/>
</dbReference>
<proteinExistence type="evidence at transcript level"/>
<keyword evidence="5 7" id="KW-0378">Hydrolase</keyword>
<comment type="cofactor">
    <cofactor evidence="1">
        <name>Mg(2+)</name>
        <dbReference type="ChEBI" id="CHEBI:18420"/>
    </cofactor>
</comment>
<dbReference type="GO" id="GO:0004427">
    <property type="term" value="F:inorganic diphosphate phosphatase activity"/>
    <property type="evidence" value="ECO:0007669"/>
    <property type="project" value="UniProtKB-EC"/>
</dbReference>